<evidence type="ECO:0000313" key="7">
    <source>
        <dbReference type="Proteomes" id="UP000095287"/>
    </source>
</evidence>
<evidence type="ECO:0000313" key="8">
    <source>
        <dbReference type="WBParaSite" id="L893_g18608.t1"/>
    </source>
</evidence>
<proteinExistence type="inferred from homology"/>
<dbReference type="Pfam" id="PF00939">
    <property type="entry name" value="Na_sulph_symp"/>
    <property type="match status" value="1"/>
</dbReference>
<dbReference type="GO" id="GO:0015137">
    <property type="term" value="F:citrate transmembrane transporter activity"/>
    <property type="evidence" value="ECO:0007669"/>
    <property type="project" value="TreeGrafter"/>
</dbReference>
<organism evidence="7 8">
    <name type="scientific">Steinernema glaseri</name>
    <dbReference type="NCBI Taxonomy" id="37863"/>
    <lineage>
        <taxon>Eukaryota</taxon>
        <taxon>Metazoa</taxon>
        <taxon>Ecdysozoa</taxon>
        <taxon>Nematoda</taxon>
        <taxon>Chromadorea</taxon>
        <taxon>Rhabditida</taxon>
        <taxon>Tylenchina</taxon>
        <taxon>Panagrolaimomorpha</taxon>
        <taxon>Strongyloidoidea</taxon>
        <taxon>Steinernematidae</taxon>
        <taxon>Steinernema</taxon>
    </lineage>
</organism>
<evidence type="ECO:0000256" key="5">
    <source>
        <dbReference type="ARBA" id="ARBA00023136"/>
    </source>
</evidence>
<evidence type="ECO:0000256" key="3">
    <source>
        <dbReference type="ARBA" id="ARBA00022692"/>
    </source>
</evidence>
<dbReference type="GO" id="GO:0015141">
    <property type="term" value="F:succinate transmembrane transporter activity"/>
    <property type="evidence" value="ECO:0007669"/>
    <property type="project" value="TreeGrafter"/>
</dbReference>
<sequence length="105" mass="11527">MCGHASLIGGTGTITATGPNLIFRDNIQSWYPEGQTGVTYLSWMAFALPPCFGYLLASWLVLQVVFLGPKSLLEIVRRPRGEDAEKAEKMARSIQKARDLLGPMT</sequence>
<evidence type="ECO:0000256" key="1">
    <source>
        <dbReference type="ARBA" id="ARBA00004141"/>
    </source>
</evidence>
<keyword evidence="7" id="KW-1185">Reference proteome</keyword>
<reference evidence="8" key="1">
    <citation type="submission" date="2016-11" db="UniProtKB">
        <authorList>
            <consortium name="WormBaseParasite"/>
        </authorList>
    </citation>
    <scope>IDENTIFICATION</scope>
</reference>
<keyword evidence="4 6" id="KW-1133">Transmembrane helix</keyword>
<comment type="similarity">
    <text evidence="2">Belongs to the SLC13A/DASS transporter (TC 2.A.47) family. NADC subfamily.</text>
</comment>
<feature type="transmembrane region" description="Helical" evidence="6">
    <location>
        <begin position="40"/>
        <end position="68"/>
    </location>
</feature>
<dbReference type="PANTHER" id="PTHR10283">
    <property type="entry name" value="SOLUTE CARRIER FAMILY 13 MEMBER"/>
    <property type="match status" value="1"/>
</dbReference>
<protein>
    <submittedName>
        <fullName evidence="8">Solute carrier family 13 member 5</fullName>
    </submittedName>
</protein>
<dbReference type="Proteomes" id="UP000095287">
    <property type="component" value="Unplaced"/>
</dbReference>
<evidence type="ECO:0000256" key="4">
    <source>
        <dbReference type="ARBA" id="ARBA00022989"/>
    </source>
</evidence>
<dbReference type="InterPro" id="IPR001898">
    <property type="entry name" value="SLC13A/DASS"/>
</dbReference>
<accession>A0A1I7YQ87</accession>
<dbReference type="GO" id="GO:0005886">
    <property type="term" value="C:plasma membrane"/>
    <property type="evidence" value="ECO:0007669"/>
    <property type="project" value="TreeGrafter"/>
</dbReference>
<keyword evidence="5 6" id="KW-0472">Membrane</keyword>
<dbReference type="AlphaFoldDB" id="A0A1I7YQ87"/>
<keyword evidence="3 6" id="KW-0812">Transmembrane</keyword>
<comment type="subcellular location">
    <subcellularLocation>
        <location evidence="1">Membrane</location>
        <topology evidence="1">Multi-pass membrane protein</topology>
    </subcellularLocation>
</comment>
<name>A0A1I7YQ87_9BILA</name>
<evidence type="ECO:0000256" key="6">
    <source>
        <dbReference type="SAM" id="Phobius"/>
    </source>
</evidence>
<dbReference type="PANTHER" id="PTHR10283:SF77">
    <property type="entry name" value="PROTEIN CBG18085"/>
    <property type="match status" value="1"/>
</dbReference>
<dbReference type="WBParaSite" id="L893_g18608.t1">
    <property type="protein sequence ID" value="L893_g18608.t1"/>
    <property type="gene ID" value="L893_g18608"/>
</dbReference>
<evidence type="ECO:0000256" key="2">
    <source>
        <dbReference type="ARBA" id="ARBA00006772"/>
    </source>
</evidence>